<protein>
    <submittedName>
        <fullName evidence="2">Heme oxygenase</fullName>
    </submittedName>
</protein>
<dbReference type="AlphaFoldDB" id="A0A916ZJA8"/>
<dbReference type="InterPro" id="IPR016084">
    <property type="entry name" value="Haem_Oase-like_multi-hlx"/>
</dbReference>
<dbReference type="Gene3D" id="1.20.910.10">
    <property type="entry name" value="Heme oxygenase-like"/>
    <property type="match status" value="1"/>
</dbReference>
<reference evidence="2" key="1">
    <citation type="journal article" date="2014" name="Int. J. Syst. Evol. Microbiol.">
        <title>Complete genome sequence of Corynebacterium casei LMG S-19264T (=DSM 44701T), isolated from a smear-ripened cheese.</title>
        <authorList>
            <consortium name="US DOE Joint Genome Institute (JGI-PGF)"/>
            <person name="Walter F."/>
            <person name="Albersmeier A."/>
            <person name="Kalinowski J."/>
            <person name="Ruckert C."/>
        </authorList>
    </citation>
    <scope>NUCLEOTIDE SEQUENCE</scope>
    <source>
        <strain evidence="2">CGMCC 1.15519</strain>
    </source>
</reference>
<keyword evidence="3" id="KW-1185">Reference proteome</keyword>
<organism evidence="2 3">
    <name type="scientific">Sandarakinorhabdus glacialis</name>
    <dbReference type="NCBI Taxonomy" id="1614636"/>
    <lineage>
        <taxon>Bacteria</taxon>
        <taxon>Pseudomonadati</taxon>
        <taxon>Pseudomonadota</taxon>
        <taxon>Alphaproteobacteria</taxon>
        <taxon>Sphingomonadales</taxon>
        <taxon>Sphingosinicellaceae</taxon>
        <taxon>Sandarakinorhabdus</taxon>
    </lineage>
</organism>
<evidence type="ECO:0000256" key="1">
    <source>
        <dbReference type="SAM" id="MobiDB-lite"/>
    </source>
</evidence>
<proteinExistence type="predicted"/>
<reference evidence="2" key="2">
    <citation type="submission" date="2020-09" db="EMBL/GenBank/DDBJ databases">
        <authorList>
            <person name="Sun Q."/>
            <person name="Zhou Y."/>
        </authorList>
    </citation>
    <scope>NUCLEOTIDE SEQUENCE</scope>
    <source>
        <strain evidence="2">CGMCC 1.15519</strain>
    </source>
</reference>
<evidence type="ECO:0000313" key="2">
    <source>
        <dbReference type="EMBL" id="GGE00682.1"/>
    </source>
</evidence>
<comment type="caution">
    <text evidence="2">The sequence shown here is derived from an EMBL/GenBank/DDBJ whole genome shotgun (WGS) entry which is preliminary data.</text>
</comment>
<dbReference type="RefSeq" id="WP_188761200.1">
    <property type="nucleotide sequence ID" value="NZ_BMJM01000001.1"/>
</dbReference>
<dbReference type="CDD" id="cd19166">
    <property type="entry name" value="HemeO-bac"/>
    <property type="match status" value="1"/>
</dbReference>
<dbReference type="GO" id="GO:0004392">
    <property type="term" value="F:heme oxygenase (decyclizing) activity"/>
    <property type="evidence" value="ECO:0007669"/>
    <property type="project" value="InterPro"/>
</dbReference>
<sequence>MNDITDMLPTRAKRLKDATNETHDGLDKRIMSADPFGSRNRYGRLLRVQYCFHRDIDALYANPALDRLLPDLSARRRLAQIGRDIADLGQTAPAADRPPFFGASDVDLPTAFGWLYVAEGSNLGAAFLLKAAAALGLDADCGARHLAGHPGGRARHWREFTAALDALVLQPDEEDRVIAGARDAFVRVHTLVDAAFAGVFAVASSDAPS</sequence>
<dbReference type="GO" id="GO:0006788">
    <property type="term" value="P:heme oxidation"/>
    <property type="evidence" value="ECO:0007669"/>
    <property type="project" value="InterPro"/>
</dbReference>
<evidence type="ECO:0000313" key="3">
    <source>
        <dbReference type="Proteomes" id="UP000635071"/>
    </source>
</evidence>
<dbReference type="EMBL" id="BMJM01000001">
    <property type="protein sequence ID" value="GGE00682.1"/>
    <property type="molecule type" value="Genomic_DNA"/>
</dbReference>
<dbReference type="Proteomes" id="UP000635071">
    <property type="component" value="Unassembled WGS sequence"/>
</dbReference>
<dbReference type="InterPro" id="IPR016053">
    <property type="entry name" value="Haem_Oase-like"/>
</dbReference>
<gene>
    <name evidence="2" type="primary">hemO</name>
    <name evidence="2" type="ORF">GCM10011529_03700</name>
</gene>
<name>A0A916ZJA8_9SPHN</name>
<feature type="region of interest" description="Disordered" evidence="1">
    <location>
        <begin position="1"/>
        <end position="20"/>
    </location>
</feature>
<dbReference type="Pfam" id="PF01126">
    <property type="entry name" value="Heme_oxygenase"/>
    <property type="match status" value="1"/>
</dbReference>
<dbReference type="SUPFAM" id="SSF48613">
    <property type="entry name" value="Heme oxygenase-like"/>
    <property type="match status" value="1"/>
</dbReference>
<accession>A0A916ZJA8</accession>